<dbReference type="InterPro" id="IPR013785">
    <property type="entry name" value="Aldolase_TIM"/>
</dbReference>
<comment type="subunit">
    <text evidence="4">Hexamer formed by 3 homodimers.</text>
</comment>
<evidence type="ECO:0000313" key="14">
    <source>
        <dbReference type="EMBL" id="VAW89802.1"/>
    </source>
</evidence>
<dbReference type="GO" id="GO:0009435">
    <property type="term" value="P:NAD+ biosynthetic process"/>
    <property type="evidence" value="ECO:0007669"/>
    <property type="project" value="UniProtKB-UniPathway"/>
</dbReference>
<sequence>MSKSAPLPPTVCEDVTRALHEDIGSGDLTAALIPEYQQCRASVISREAATLCGSAWFDEVFRQLDPLVEITWHVADGDQVQADQPLCTLQGPARTILSGERSGLNFLQTLSATATLTQRYVAALSGTQCKILDTRKTLPGLRLAQKYAVTCGGGHNHRLGLYDMVLIKENHIMAAGSIGVAVAQARTLFPEVRVEVEVETLSELQQAIESGADVIMLDNMDNATMKKAVSITDKRCQLEASGGVSLETIPAIAQTGIDFISVGLLTKDIKAVDLSMRFQHTSDIL</sequence>
<comment type="catalytic activity">
    <reaction evidence="10">
        <text>nicotinate beta-D-ribonucleotide + CO2 + diphosphate = quinolinate + 5-phospho-alpha-D-ribose 1-diphosphate + 2 H(+)</text>
        <dbReference type="Rhea" id="RHEA:12733"/>
        <dbReference type="ChEBI" id="CHEBI:15378"/>
        <dbReference type="ChEBI" id="CHEBI:16526"/>
        <dbReference type="ChEBI" id="CHEBI:29959"/>
        <dbReference type="ChEBI" id="CHEBI:33019"/>
        <dbReference type="ChEBI" id="CHEBI:57502"/>
        <dbReference type="ChEBI" id="CHEBI:58017"/>
        <dbReference type="EC" id="2.4.2.19"/>
    </reaction>
</comment>
<dbReference type="EMBL" id="UOFP01000292">
    <property type="protein sequence ID" value="VAW89802.1"/>
    <property type="molecule type" value="Genomic_DNA"/>
</dbReference>
<dbReference type="NCBIfam" id="TIGR00078">
    <property type="entry name" value="nadC"/>
    <property type="match status" value="1"/>
</dbReference>
<evidence type="ECO:0000256" key="6">
    <source>
        <dbReference type="ARBA" id="ARBA00022642"/>
    </source>
</evidence>
<gene>
    <name evidence="14" type="ORF">MNBD_GAMMA18-2341</name>
</gene>
<accession>A0A3B0ZQU0</accession>
<dbReference type="InterPro" id="IPR037128">
    <property type="entry name" value="Quinolinate_PRibosylTase_N_sf"/>
</dbReference>
<proteinExistence type="inferred from homology"/>
<keyword evidence="8 14" id="KW-0808">Transferase</keyword>
<organism evidence="14">
    <name type="scientific">hydrothermal vent metagenome</name>
    <dbReference type="NCBI Taxonomy" id="652676"/>
    <lineage>
        <taxon>unclassified sequences</taxon>
        <taxon>metagenomes</taxon>
        <taxon>ecological metagenomes</taxon>
    </lineage>
</organism>
<evidence type="ECO:0000256" key="10">
    <source>
        <dbReference type="ARBA" id="ARBA00047445"/>
    </source>
</evidence>
<dbReference type="SUPFAM" id="SSF51690">
    <property type="entry name" value="Nicotinate/Quinolinate PRTase C-terminal domain-like"/>
    <property type="match status" value="1"/>
</dbReference>
<dbReference type="GO" id="GO:0034213">
    <property type="term" value="P:quinolinate catabolic process"/>
    <property type="evidence" value="ECO:0007669"/>
    <property type="project" value="TreeGrafter"/>
</dbReference>
<dbReference type="InterPro" id="IPR004393">
    <property type="entry name" value="NadC"/>
</dbReference>
<evidence type="ECO:0000256" key="8">
    <source>
        <dbReference type="ARBA" id="ARBA00022679"/>
    </source>
</evidence>
<keyword evidence="6" id="KW-0662">Pyridine nucleotide biosynthesis</keyword>
<dbReference type="InterPro" id="IPR022412">
    <property type="entry name" value="Quinolinate_PRibosylTrfase_N"/>
</dbReference>
<keyword evidence="7 14" id="KW-0328">Glycosyltransferase</keyword>
<dbReference type="PANTHER" id="PTHR32179">
    <property type="entry name" value="NICOTINATE-NUCLEOTIDE PYROPHOSPHORYLASE [CARBOXYLATING]"/>
    <property type="match status" value="1"/>
</dbReference>
<comment type="pathway">
    <text evidence="2">Cofactor biosynthesis; NAD(+) biosynthesis; nicotinate D-ribonucleotide from quinolinate: step 1/1.</text>
</comment>
<dbReference type="FunFam" id="3.20.20.70:FF:000030">
    <property type="entry name" value="Nicotinate-nucleotide pyrophosphorylase, carboxylating"/>
    <property type="match status" value="1"/>
</dbReference>
<dbReference type="SUPFAM" id="SSF54675">
    <property type="entry name" value="Nicotinate/Quinolinate PRTase N-terminal domain-like"/>
    <property type="match status" value="1"/>
</dbReference>
<dbReference type="PIRSF" id="PIRSF006250">
    <property type="entry name" value="NadC_ModD"/>
    <property type="match status" value="1"/>
</dbReference>
<feature type="domain" description="Quinolinate phosphoribosyl transferase C-terminal" evidence="12">
    <location>
        <begin position="114"/>
        <end position="277"/>
    </location>
</feature>
<dbReference type="Gene3D" id="3.20.20.70">
    <property type="entry name" value="Aldolase class I"/>
    <property type="match status" value="1"/>
</dbReference>
<dbReference type="GO" id="GO:0004514">
    <property type="term" value="F:nicotinate-nucleotide diphosphorylase (carboxylating) activity"/>
    <property type="evidence" value="ECO:0007669"/>
    <property type="project" value="UniProtKB-EC"/>
</dbReference>
<dbReference type="FunFam" id="3.90.1170.20:FF:000001">
    <property type="entry name" value="Nicotinate-nucleotide diphosphorylase (Carboxylating)"/>
    <property type="match status" value="1"/>
</dbReference>
<dbReference type="Gene3D" id="3.90.1170.20">
    <property type="entry name" value="Quinolinate phosphoribosyl transferase, N-terminal domain"/>
    <property type="match status" value="1"/>
</dbReference>
<dbReference type="Pfam" id="PF02749">
    <property type="entry name" value="QRPTase_N"/>
    <property type="match status" value="1"/>
</dbReference>
<feature type="domain" description="Quinolinate phosphoribosyl transferase N-terminal" evidence="13">
    <location>
        <begin position="29"/>
        <end position="111"/>
    </location>
</feature>
<dbReference type="Pfam" id="PF01729">
    <property type="entry name" value="QRPTase_C"/>
    <property type="match status" value="1"/>
</dbReference>
<evidence type="ECO:0000256" key="5">
    <source>
        <dbReference type="ARBA" id="ARBA00011944"/>
    </source>
</evidence>
<dbReference type="PANTHER" id="PTHR32179:SF3">
    <property type="entry name" value="NICOTINATE-NUCLEOTIDE PYROPHOSPHORYLASE [CARBOXYLATING]"/>
    <property type="match status" value="1"/>
</dbReference>
<dbReference type="InterPro" id="IPR027277">
    <property type="entry name" value="NadC/ModD"/>
</dbReference>
<dbReference type="CDD" id="cd01572">
    <property type="entry name" value="QPRTase"/>
    <property type="match status" value="1"/>
</dbReference>
<dbReference type="UniPathway" id="UPA00253">
    <property type="reaction ID" value="UER00331"/>
</dbReference>
<dbReference type="AlphaFoldDB" id="A0A3B0ZQU0"/>
<evidence type="ECO:0000256" key="3">
    <source>
        <dbReference type="ARBA" id="ARBA00009400"/>
    </source>
</evidence>
<dbReference type="InterPro" id="IPR002638">
    <property type="entry name" value="Quinolinate_PRibosylTrfase_C"/>
</dbReference>
<comment type="similarity">
    <text evidence="3">Belongs to the NadC/ModD family.</text>
</comment>
<evidence type="ECO:0000256" key="9">
    <source>
        <dbReference type="ARBA" id="ARBA00033102"/>
    </source>
</evidence>
<evidence type="ECO:0000256" key="7">
    <source>
        <dbReference type="ARBA" id="ARBA00022676"/>
    </source>
</evidence>
<dbReference type="EC" id="2.4.2.19" evidence="5"/>
<evidence type="ECO:0000256" key="4">
    <source>
        <dbReference type="ARBA" id="ARBA00011218"/>
    </source>
</evidence>
<dbReference type="GO" id="GO:0005737">
    <property type="term" value="C:cytoplasm"/>
    <property type="evidence" value="ECO:0007669"/>
    <property type="project" value="TreeGrafter"/>
</dbReference>
<dbReference type="InterPro" id="IPR036068">
    <property type="entry name" value="Nicotinate_pribotase-like_C"/>
</dbReference>
<name>A0A3B0ZQU0_9ZZZZ</name>
<evidence type="ECO:0000259" key="13">
    <source>
        <dbReference type="Pfam" id="PF02749"/>
    </source>
</evidence>
<comment type="function">
    <text evidence="1">Involved in the catabolism of quinolinic acid (QA).</text>
</comment>
<evidence type="ECO:0000256" key="2">
    <source>
        <dbReference type="ARBA" id="ARBA00004893"/>
    </source>
</evidence>
<evidence type="ECO:0000256" key="1">
    <source>
        <dbReference type="ARBA" id="ARBA00003237"/>
    </source>
</evidence>
<evidence type="ECO:0000256" key="11">
    <source>
        <dbReference type="ARBA" id="ARBA00069173"/>
    </source>
</evidence>
<protein>
    <recommendedName>
        <fullName evidence="11">Probable nicotinate-nucleotide pyrophosphorylase [carboxylating]</fullName>
        <ecNumber evidence="5">2.4.2.19</ecNumber>
    </recommendedName>
    <alternativeName>
        <fullName evidence="9">Quinolinate phosphoribosyltransferase [decarboxylating]</fullName>
    </alternativeName>
</protein>
<evidence type="ECO:0000259" key="12">
    <source>
        <dbReference type="Pfam" id="PF01729"/>
    </source>
</evidence>
<reference evidence="14" key="1">
    <citation type="submission" date="2018-06" db="EMBL/GenBank/DDBJ databases">
        <authorList>
            <person name="Zhirakovskaya E."/>
        </authorList>
    </citation>
    <scope>NUCLEOTIDE SEQUENCE</scope>
</reference>